<dbReference type="PROSITE" id="PS00028">
    <property type="entry name" value="ZINC_FINGER_C2H2_1"/>
    <property type="match status" value="1"/>
</dbReference>
<keyword evidence="2" id="KW-0175">Coiled coil</keyword>
<feature type="compositionally biased region" description="Basic and acidic residues" evidence="3">
    <location>
        <begin position="241"/>
        <end position="298"/>
    </location>
</feature>
<comment type="caution">
    <text evidence="5">The sequence shown here is derived from an EMBL/GenBank/DDBJ whole genome shotgun (WGS) entry which is preliminary data.</text>
</comment>
<proteinExistence type="inferred from homology"/>
<feature type="compositionally biased region" description="Basic and acidic residues" evidence="3">
    <location>
        <begin position="307"/>
        <end position="386"/>
    </location>
</feature>
<accession>A0ABN9WL00</accession>
<gene>
    <name evidence="5" type="ORF">PCOR1329_LOCUS68363</name>
</gene>
<evidence type="ECO:0000259" key="4">
    <source>
        <dbReference type="PROSITE" id="PS00028"/>
    </source>
</evidence>
<feature type="region of interest" description="Disordered" evidence="3">
    <location>
        <begin position="241"/>
        <end position="443"/>
    </location>
</feature>
<evidence type="ECO:0000256" key="3">
    <source>
        <dbReference type="SAM" id="MobiDB-lite"/>
    </source>
</evidence>
<organism evidence="5 6">
    <name type="scientific">Prorocentrum cordatum</name>
    <dbReference type="NCBI Taxonomy" id="2364126"/>
    <lineage>
        <taxon>Eukaryota</taxon>
        <taxon>Sar</taxon>
        <taxon>Alveolata</taxon>
        <taxon>Dinophyceae</taxon>
        <taxon>Prorocentrales</taxon>
        <taxon>Prorocentraceae</taxon>
        <taxon>Prorocentrum</taxon>
    </lineage>
</organism>
<dbReference type="PANTHER" id="PTHR12375">
    <property type="entry name" value="RNA-BINDING PROTEIN LUC7-RELATED"/>
    <property type="match status" value="1"/>
</dbReference>
<name>A0ABN9WL00_9DINO</name>
<evidence type="ECO:0000256" key="2">
    <source>
        <dbReference type="SAM" id="Coils"/>
    </source>
</evidence>
<sequence length="443" mass="51351">MLRASLCQAFLPIASFAMNKARAMLDALMGPGRDAGKKDAKASFRDRAVCRSFLIGFCPLDKSVLGGKRSLEPCARIHSETMKEKFEADPEAESYRKDCEASAFKDLEYVIHECDGHISREKARVREEARKRKWALPTDVNARISQMKKEVQALEKSCEGMDDHQHKEKENNLKQAELLKKDIEEYTKEETRKAAEKVEPDEVCDVCGTVYANKEQQDLHLNYRVHKAYVEARERFKELKEKVRSREEELKKAKEEERQRKRKEAYGDKADDKDKGKSEDKKSGKEKGHEKDKSKDADGGGDENGEDKDKDKDDDDGTSKQVKDKDNNKDQDRDTSKEKDKDKDNDAAKDKAKGERKSRERSRDGGRKSRERRRSDDRPREKPDSKRRSRSRSRRRDRSRSPSGRKGERRKGRSPSKRGREKARSKSRGRRRSRSRSGGRRRR</sequence>
<feature type="coiled-coil region" evidence="2">
    <location>
        <begin position="144"/>
        <end position="189"/>
    </location>
</feature>
<dbReference type="Proteomes" id="UP001189429">
    <property type="component" value="Unassembled WGS sequence"/>
</dbReference>
<dbReference type="InterPro" id="IPR004882">
    <property type="entry name" value="Luc7-rel"/>
</dbReference>
<reference evidence="5" key="1">
    <citation type="submission" date="2023-10" db="EMBL/GenBank/DDBJ databases">
        <authorList>
            <person name="Chen Y."/>
            <person name="Shah S."/>
            <person name="Dougan E. K."/>
            <person name="Thang M."/>
            <person name="Chan C."/>
        </authorList>
    </citation>
    <scope>NUCLEOTIDE SEQUENCE [LARGE SCALE GENOMIC DNA]</scope>
</reference>
<dbReference type="InterPro" id="IPR013087">
    <property type="entry name" value="Znf_C2H2_type"/>
</dbReference>
<evidence type="ECO:0000256" key="1">
    <source>
        <dbReference type="ARBA" id="ARBA00005655"/>
    </source>
</evidence>
<evidence type="ECO:0000313" key="5">
    <source>
        <dbReference type="EMBL" id="CAK0887251.1"/>
    </source>
</evidence>
<feature type="compositionally biased region" description="Basic residues" evidence="3">
    <location>
        <begin position="407"/>
        <end position="443"/>
    </location>
</feature>
<feature type="compositionally biased region" description="Basic residues" evidence="3">
    <location>
        <begin position="387"/>
        <end position="398"/>
    </location>
</feature>
<dbReference type="Pfam" id="PF03194">
    <property type="entry name" value="LUC7"/>
    <property type="match status" value="1"/>
</dbReference>
<feature type="domain" description="C2H2-type" evidence="4">
    <location>
        <begin position="204"/>
        <end position="226"/>
    </location>
</feature>
<protein>
    <recommendedName>
        <fullName evidence="4">C2H2-type domain-containing protein</fullName>
    </recommendedName>
</protein>
<dbReference type="EMBL" id="CAUYUJ010018915">
    <property type="protein sequence ID" value="CAK0887251.1"/>
    <property type="molecule type" value="Genomic_DNA"/>
</dbReference>
<evidence type="ECO:0000313" key="6">
    <source>
        <dbReference type="Proteomes" id="UP001189429"/>
    </source>
</evidence>
<keyword evidence="6" id="KW-1185">Reference proteome</keyword>
<comment type="similarity">
    <text evidence="1">Belongs to the Luc7 family.</text>
</comment>